<comment type="caution">
    <text evidence="1">The sequence shown here is derived from an EMBL/GenBank/DDBJ whole genome shotgun (WGS) entry which is preliminary data.</text>
</comment>
<dbReference type="AlphaFoldDB" id="X6PE67"/>
<dbReference type="EMBL" id="ASPP01000731">
    <property type="protein sequence ID" value="ETO36373.1"/>
    <property type="molecule type" value="Genomic_DNA"/>
</dbReference>
<gene>
    <name evidence="1" type="ORF">RFI_00689</name>
</gene>
<reference evidence="1 2" key="1">
    <citation type="journal article" date="2013" name="Curr. Biol.">
        <title>The Genome of the Foraminiferan Reticulomyxa filosa.</title>
        <authorList>
            <person name="Glockner G."/>
            <person name="Hulsmann N."/>
            <person name="Schleicher M."/>
            <person name="Noegel A.A."/>
            <person name="Eichinger L."/>
            <person name="Gallinger C."/>
            <person name="Pawlowski J."/>
            <person name="Sierra R."/>
            <person name="Euteneuer U."/>
            <person name="Pillet L."/>
            <person name="Moustafa A."/>
            <person name="Platzer M."/>
            <person name="Groth M."/>
            <person name="Szafranski K."/>
            <person name="Schliwa M."/>
        </authorList>
    </citation>
    <scope>NUCLEOTIDE SEQUENCE [LARGE SCALE GENOMIC DNA]</scope>
</reference>
<evidence type="ECO:0000313" key="1">
    <source>
        <dbReference type="EMBL" id="ETO36373.1"/>
    </source>
</evidence>
<keyword evidence="2" id="KW-1185">Reference proteome</keyword>
<feature type="non-terminal residue" evidence="1">
    <location>
        <position position="161"/>
    </location>
</feature>
<evidence type="ECO:0000313" key="2">
    <source>
        <dbReference type="Proteomes" id="UP000023152"/>
    </source>
</evidence>
<name>X6PE67_RETFI</name>
<protein>
    <submittedName>
        <fullName evidence="1">Uncharacterized protein</fullName>
    </submittedName>
</protein>
<sequence>MPYKAFIYLEKEMHKVTLAFLKLKRLKEKVIEIINTNSKARDYILHFKIADNNGQYITSNRELRIAFKTRPVLFFIHFIQNNNDDEKKYPENEKKENEFHNIVKYKSLDTEIDNDVLWNEANKKAHEMVNEMVNNKQQGIVVVATNIDQLAKSNHQLPQYD</sequence>
<organism evidence="1 2">
    <name type="scientific">Reticulomyxa filosa</name>
    <dbReference type="NCBI Taxonomy" id="46433"/>
    <lineage>
        <taxon>Eukaryota</taxon>
        <taxon>Sar</taxon>
        <taxon>Rhizaria</taxon>
        <taxon>Retaria</taxon>
        <taxon>Foraminifera</taxon>
        <taxon>Monothalamids</taxon>
        <taxon>Reticulomyxidae</taxon>
        <taxon>Reticulomyxa</taxon>
    </lineage>
</organism>
<proteinExistence type="predicted"/>
<accession>X6PE67</accession>
<dbReference type="Proteomes" id="UP000023152">
    <property type="component" value="Unassembled WGS sequence"/>
</dbReference>